<dbReference type="Proteomes" id="UP000182977">
    <property type="component" value="Chromosome I"/>
</dbReference>
<evidence type="ECO:0000313" key="3">
    <source>
        <dbReference type="Proteomes" id="UP000182977"/>
    </source>
</evidence>
<organism evidence="2 3">
    <name type="scientific">Jiangella alkaliphila</name>
    <dbReference type="NCBI Taxonomy" id="419479"/>
    <lineage>
        <taxon>Bacteria</taxon>
        <taxon>Bacillati</taxon>
        <taxon>Actinomycetota</taxon>
        <taxon>Actinomycetes</taxon>
        <taxon>Jiangellales</taxon>
        <taxon>Jiangellaceae</taxon>
        <taxon>Jiangella</taxon>
    </lineage>
</organism>
<evidence type="ECO:0000313" key="2">
    <source>
        <dbReference type="EMBL" id="SDU76834.1"/>
    </source>
</evidence>
<dbReference type="AlphaFoldDB" id="A0A1H2L7M6"/>
<gene>
    <name evidence="2" type="ORF">SAMN04488563_5331</name>
</gene>
<name>A0A1H2L7M6_9ACTN</name>
<sequence>MTEHESEPPRALVMVPVPDLFPAPWFVPTDQPACAAVIEIPAEQTRDGVARRSCATSRPVTRTTPPTPSTAG</sequence>
<keyword evidence="3" id="KW-1185">Reference proteome</keyword>
<accession>A0A1H2L7M6</accession>
<reference evidence="3" key="1">
    <citation type="submission" date="2016-10" db="EMBL/GenBank/DDBJ databases">
        <authorList>
            <person name="Varghese N."/>
            <person name="Submissions S."/>
        </authorList>
    </citation>
    <scope>NUCLEOTIDE SEQUENCE [LARGE SCALE GENOMIC DNA]</scope>
    <source>
        <strain evidence="3">DSM 45079</strain>
    </source>
</reference>
<dbReference type="EMBL" id="LT629791">
    <property type="protein sequence ID" value="SDU76834.1"/>
    <property type="molecule type" value="Genomic_DNA"/>
</dbReference>
<proteinExistence type="predicted"/>
<protein>
    <submittedName>
        <fullName evidence="2">Uncharacterized protein</fullName>
    </submittedName>
</protein>
<evidence type="ECO:0000256" key="1">
    <source>
        <dbReference type="SAM" id="MobiDB-lite"/>
    </source>
</evidence>
<feature type="region of interest" description="Disordered" evidence="1">
    <location>
        <begin position="45"/>
        <end position="72"/>
    </location>
</feature>